<keyword evidence="3 12" id="KW-0813">Transport</keyword>
<keyword evidence="6" id="KW-0303">Gap junction</keyword>
<evidence type="ECO:0000256" key="6">
    <source>
        <dbReference type="ARBA" id="ARBA00022868"/>
    </source>
</evidence>
<evidence type="ECO:0000256" key="3">
    <source>
        <dbReference type="ARBA" id="ARBA00022448"/>
    </source>
</evidence>
<dbReference type="Proteomes" id="UP001153712">
    <property type="component" value="Chromosome 3"/>
</dbReference>
<dbReference type="AlphaFoldDB" id="A0A9N9XSX4"/>
<proteinExistence type="inferred from homology"/>
<evidence type="ECO:0000256" key="4">
    <source>
        <dbReference type="ARBA" id="ARBA00022475"/>
    </source>
</evidence>
<sequence>MIDFYKNLMAFMKIGNIHTDNNVFKLHYKVTVILIATFSVLLTSKQYFGEPIDCDVQQRKEIIDTYCWINGTFIFEDNILDYRAPGLTTRNDKSGSAHFQNYYQWVCIVFALQAICFYIPRYIWKACEGGRLKQLVGEFGGPITSEKWNNTSKEKLVRNILYDSYAHNVYTFRYCFCEFLNLVNVIINILFMDWFLDGEFSTYGLIDGSRSITKRMNRVFPKLAKCHYYKFGPSGDMQLLDALCILSLNVLNQKVFLLLWYWLLVLLIVSFLSVLYRALFLFVPVFRTYLLRAQARRLENKKAKYIVRKLSYGDFFILYRLGKNVNQNTYRDVVSCIYDHLSNWKGYKIFQEI</sequence>
<feature type="transmembrane region" description="Helical" evidence="12">
    <location>
        <begin position="259"/>
        <end position="286"/>
    </location>
</feature>
<dbReference type="GO" id="GO:0034220">
    <property type="term" value="P:monoatomic ion transmembrane transport"/>
    <property type="evidence" value="ECO:0007669"/>
    <property type="project" value="UniProtKB-KW"/>
</dbReference>
<organism evidence="13 14">
    <name type="scientific">Phyllotreta striolata</name>
    <name type="common">Striped flea beetle</name>
    <name type="synonym">Crioceris striolata</name>
    <dbReference type="NCBI Taxonomy" id="444603"/>
    <lineage>
        <taxon>Eukaryota</taxon>
        <taxon>Metazoa</taxon>
        <taxon>Ecdysozoa</taxon>
        <taxon>Arthropoda</taxon>
        <taxon>Hexapoda</taxon>
        <taxon>Insecta</taxon>
        <taxon>Pterygota</taxon>
        <taxon>Neoptera</taxon>
        <taxon>Endopterygota</taxon>
        <taxon>Coleoptera</taxon>
        <taxon>Polyphaga</taxon>
        <taxon>Cucujiformia</taxon>
        <taxon>Chrysomeloidea</taxon>
        <taxon>Chrysomelidae</taxon>
        <taxon>Galerucinae</taxon>
        <taxon>Alticini</taxon>
        <taxon>Phyllotreta</taxon>
    </lineage>
</organism>
<keyword evidence="10 12" id="KW-0472">Membrane</keyword>
<evidence type="ECO:0000256" key="11">
    <source>
        <dbReference type="ARBA" id="ARBA00023303"/>
    </source>
</evidence>
<keyword evidence="4" id="KW-1003">Cell membrane</keyword>
<gene>
    <name evidence="12" type="primary">inx</name>
    <name evidence="13" type="ORF">PHYEVI_LOCUS7079</name>
</gene>
<comment type="subcellular location">
    <subcellularLocation>
        <location evidence="1">Cell junction</location>
        <location evidence="1">Gap junction</location>
    </subcellularLocation>
    <subcellularLocation>
        <location evidence="2 12">Cell membrane</location>
        <topology evidence="2 12">Multi-pass membrane protein</topology>
    </subcellularLocation>
</comment>
<dbReference type="EMBL" id="OU900096">
    <property type="protein sequence ID" value="CAG9860730.1"/>
    <property type="molecule type" value="Genomic_DNA"/>
</dbReference>
<dbReference type="OrthoDB" id="5867527at2759"/>
<keyword evidence="8 12" id="KW-1133">Transmembrane helix</keyword>
<dbReference type="PROSITE" id="PS51013">
    <property type="entry name" value="PANNEXIN"/>
    <property type="match status" value="1"/>
</dbReference>
<evidence type="ECO:0000256" key="2">
    <source>
        <dbReference type="ARBA" id="ARBA00004651"/>
    </source>
</evidence>
<evidence type="ECO:0000256" key="5">
    <source>
        <dbReference type="ARBA" id="ARBA00022692"/>
    </source>
</evidence>
<dbReference type="PANTHER" id="PTHR11893">
    <property type="entry name" value="INNEXIN"/>
    <property type="match status" value="1"/>
</dbReference>
<comment type="similarity">
    <text evidence="12">Belongs to the pannexin family.</text>
</comment>
<dbReference type="PRINTS" id="PR01262">
    <property type="entry name" value="INNEXIN"/>
</dbReference>
<feature type="transmembrane region" description="Helical" evidence="12">
    <location>
        <begin position="102"/>
        <end position="124"/>
    </location>
</feature>
<feature type="transmembrane region" description="Helical" evidence="12">
    <location>
        <begin position="26"/>
        <end position="43"/>
    </location>
</feature>
<evidence type="ECO:0000256" key="7">
    <source>
        <dbReference type="ARBA" id="ARBA00022949"/>
    </source>
</evidence>
<keyword evidence="5 12" id="KW-0812">Transmembrane</keyword>
<evidence type="ECO:0000256" key="9">
    <source>
        <dbReference type="ARBA" id="ARBA00023065"/>
    </source>
</evidence>
<dbReference type="PANTHER" id="PTHR11893:SF41">
    <property type="entry name" value="INNEXIN INX2"/>
    <property type="match status" value="1"/>
</dbReference>
<keyword evidence="9 12" id="KW-0406">Ion transport</keyword>
<evidence type="ECO:0000256" key="12">
    <source>
        <dbReference type="RuleBase" id="RU010713"/>
    </source>
</evidence>
<dbReference type="GO" id="GO:0007602">
    <property type="term" value="P:phototransduction"/>
    <property type="evidence" value="ECO:0007669"/>
    <property type="project" value="TreeGrafter"/>
</dbReference>
<dbReference type="GO" id="GO:0005921">
    <property type="term" value="C:gap junction"/>
    <property type="evidence" value="ECO:0007669"/>
    <property type="project" value="UniProtKB-SubCell"/>
</dbReference>
<evidence type="ECO:0000256" key="1">
    <source>
        <dbReference type="ARBA" id="ARBA00004610"/>
    </source>
</evidence>
<evidence type="ECO:0000313" key="14">
    <source>
        <dbReference type="Proteomes" id="UP001153712"/>
    </source>
</evidence>
<accession>A0A9N9XSX4</accession>
<evidence type="ECO:0000256" key="10">
    <source>
        <dbReference type="ARBA" id="ARBA00023136"/>
    </source>
</evidence>
<dbReference type="Pfam" id="PF00876">
    <property type="entry name" value="Innexin"/>
    <property type="match status" value="1"/>
</dbReference>
<keyword evidence="14" id="KW-1185">Reference proteome</keyword>
<protein>
    <recommendedName>
        <fullName evidence="12">Innexin</fullName>
    </recommendedName>
</protein>
<evidence type="ECO:0000313" key="13">
    <source>
        <dbReference type="EMBL" id="CAG9860730.1"/>
    </source>
</evidence>
<comment type="function">
    <text evidence="12">Structural component of the gap junctions.</text>
</comment>
<keyword evidence="7" id="KW-0965">Cell junction</keyword>
<dbReference type="InterPro" id="IPR000990">
    <property type="entry name" value="Innexin"/>
</dbReference>
<name>A0A9N9XSX4_PHYSR</name>
<dbReference type="GO" id="GO:0005243">
    <property type="term" value="F:gap junction channel activity"/>
    <property type="evidence" value="ECO:0007669"/>
    <property type="project" value="TreeGrafter"/>
</dbReference>
<dbReference type="GO" id="GO:0005886">
    <property type="term" value="C:plasma membrane"/>
    <property type="evidence" value="ECO:0007669"/>
    <property type="project" value="UniProtKB-SubCell"/>
</dbReference>
<evidence type="ECO:0000256" key="8">
    <source>
        <dbReference type="ARBA" id="ARBA00022989"/>
    </source>
</evidence>
<keyword evidence="11 12" id="KW-0407">Ion channel</keyword>
<feature type="transmembrane region" description="Helical" evidence="12">
    <location>
        <begin position="179"/>
        <end position="196"/>
    </location>
</feature>
<reference evidence="13" key="1">
    <citation type="submission" date="2022-01" db="EMBL/GenBank/DDBJ databases">
        <authorList>
            <person name="King R."/>
        </authorList>
    </citation>
    <scope>NUCLEOTIDE SEQUENCE</scope>
</reference>